<dbReference type="STRING" id="198092.SAMN02745194_03022"/>
<feature type="region of interest" description="Disordered" evidence="1">
    <location>
        <begin position="97"/>
        <end position="126"/>
    </location>
</feature>
<reference evidence="3 4" key="1">
    <citation type="submission" date="2016-11" db="EMBL/GenBank/DDBJ databases">
        <authorList>
            <person name="Jaros S."/>
            <person name="Januszkiewicz K."/>
            <person name="Wedrychowicz H."/>
        </authorList>
    </citation>
    <scope>NUCLEOTIDE SEQUENCE [LARGE SCALE GENOMIC DNA]</scope>
    <source>
        <strain evidence="3 4">DSM 14916</strain>
    </source>
</reference>
<organism evidence="3 4">
    <name type="scientific">Muricoccus roseus</name>
    <dbReference type="NCBI Taxonomy" id="198092"/>
    <lineage>
        <taxon>Bacteria</taxon>
        <taxon>Pseudomonadati</taxon>
        <taxon>Pseudomonadota</taxon>
        <taxon>Alphaproteobacteria</taxon>
        <taxon>Acetobacterales</taxon>
        <taxon>Roseomonadaceae</taxon>
        <taxon>Muricoccus</taxon>
    </lineage>
</organism>
<keyword evidence="4" id="KW-1185">Reference proteome</keyword>
<dbReference type="EMBL" id="FQZF01000017">
    <property type="protein sequence ID" value="SHJ63878.1"/>
    <property type="molecule type" value="Genomic_DNA"/>
</dbReference>
<evidence type="ECO:0000256" key="1">
    <source>
        <dbReference type="SAM" id="MobiDB-lite"/>
    </source>
</evidence>
<sequence>MAAAGFSPDPGRLYEVGRDGRPYTIHPDPPGAAEAREALVRRWWIGAVLLNAAAMGLAAGSAWLTPRGVAAWLGILPLLTAPVLLVAPLLRRRGIRTPRRVHRHRPREFPPPDGPVDGPQAGRSMP</sequence>
<proteinExistence type="predicted"/>
<keyword evidence="2" id="KW-0812">Transmembrane</keyword>
<keyword evidence="2" id="KW-0472">Membrane</keyword>
<accession>A0A1M6KY56</accession>
<evidence type="ECO:0000313" key="3">
    <source>
        <dbReference type="EMBL" id="SHJ63878.1"/>
    </source>
</evidence>
<name>A0A1M6KY56_9PROT</name>
<protein>
    <submittedName>
        <fullName evidence="3">Uncharacterized protein</fullName>
    </submittedName>
</protein>
<gene>
    <name evidence="3" type="ORF">SAMN02745194_03022</name>
</gene>
<evidence type="ECO:0000256" key="2">
    <source>
        <dbReference type="SAM" id="Phobius"/>
    </source>
</evidence>
<evidence type="ECO:0000313" key="4">
    <source>
        <dbReference type="Proteomes" id="UP000184387"/>
    </source>
</evidence>
<feature type="compositionally biased region" description="Basic residues" evidence="1">
    <location>
        <begin position="97"/>
        <end position="106"/>
    </location>
</feature>
<dbReference type="AlphaFoldDB" id="A0A1M6KY56"/>
<keyword evidence="2" id="KW-1133">Transmembrane helix</keyword>
<dbReference type="Proteomes" id="UP000184387">
    <property type="component" value="Unassembled WGS sequence"/>
</dbReference>
<feature type="transmembrane region" description="Helical" evidence="2">
    <location>
        <begin position="43"/>
        <end position="64"/>
    </location>
</feature>
<feature type="transmembrane region" description="Helical" evidence="2">
    <location>
        <begin position="70"/>
        <end position="90"/>
    </location>
</feature>